<organism evidence="1 2">
    <name type="scientific">Fuerstiella marisgermanici</name>
    <dbReference type="NCBI Taxonomy" id="1891926"/>
    <lineage>
        <taxon>Bacteria</taxon>
        <taxon>Pseudomonadati</taxon>
        <taxon>Planctomycetota</taxon>
        <taxon>Planctomycetia</taxon>
        <taxon>Planctomycetales</taxon>
        <taxon>Planctomycetaceae</taxon>
        <taxon>Fuerstiella</taxon>
    </lineage>
</organism>
<evidence type="ECO:0000313" key="1">
    <source>
        <dbReference type="EMBL" id="APZ93197.1"/>
    </source>
</evidence>
<dbReference type="Gene3D" id="2.60.40.2810">
    <property type="match status" value="1"/>
</dbReference>
<dbReference type="Proteomes" id="UP000187735">
    <property type="component" value="Chromosome"/>
</dbReference>
<sequence length="363" mass="37864">MPEHNSRCVIETLEPLMLMSASGVDAQSTSDIDVHSVLIFDLDDSGAAEVTGETTAQDKSGIASLGLLVEFDIDGDGILEAIEWIDGTGDGILIDAAKVTGSEIDGSALIGNDANLYGNGYDELAAFDSDGNGLVEIAEFADLKLWLDDGDAKLESGELAELTDYFIFSISTRLNSATELMQSLAFLMDDSQILTESVWFGSNGDIVDDSVPDDASEPPNNGPVAVDDQVVTAFGTKALINVLSNDSDPDGDAVAILSVGQPLNGTVVKEADGRLTYTPDDGFSGVDYFVYAITDGELSSTATVRVNVSAPAEQPVDDNDNNVGPAVGQEHGNAYAFGFGNSKAYAHGLNGGNGQSSNNRPTA</sequence>
<keyword evidence="2" id="KW-1185">Reference proteome</keyword>
<dbReference type="KEGG" id="fmr:Fuma_02814"/>
<dbReference type="InterPro" id="IPR018247">
    <property type="entry name" value="EF_Hand_1_Ca_BS"/>
</dbReference>
<accession>A0A1P8WGM7</accession>
<proteinExistence type="predicted"/>
<protein>
    <recommendedName>
        <fullName evidence="3">Tandem-95 repeat protein</fullName>
    </recommendedName>
</protein>
<dbReference type="PROSITE" id="PS00018">
    <property type="entry name" value="EF_HAND_1"/>
    <property type="match status" value="2"/>
</dbReference>
<evidence type="ECO:0008006" key="3">
    <source>
        <dbReference type="Google" id="ProtNLM"/>
    </source>
</evidence>
<reference evidence="1 2" key="1">
    <citation type="journal article" date="2016" name="Front. Microbiol.">
        <title>Fuerstia marisgermanicae gen. nov., sp. nov., an Unusual Member of the Phylum Planctomycetes from the German Wadden Sea.</title>
        <authorList>
            <person name="Kohn T."/>
            <person name="Heuer A."/>
            <person name="Jogler M."/>
            <person name="Vollmers J."/>
            <person name="Boedeker C."/>
            <person name="Bunk B."/>
            <person name="Rast P."/>
            <person name="Borchert D."/>
            <person name="Glockner I."/>
            <person name="Freese H.M."/>
            <person name="Klenk H.P."/>
            <person name="Overmann J."/>
            <person name="Kaster A.K."/>
            <person name="Rohde M."/>
            <person name="Wiegand S."/>
            <person name="Jogler C."/>
        </authorList>
    </citation>
    <scope>NUCLEOTIDE SEQUENCE [LARGE SCALE GENOMIC DNA]</scope>
    <source>
        <strain evidence="1 2">NH11</strain>
    </source>
</reference>
<name>A0A1P8WGM7_9PLAN</name>
<dbReference type="AlphaFoldDB" id="A0A1P8WGM7"/>
<dbReference type="OrthoDB" id="9778998at2"/>
<dbReference type="EMBL" id="CP017641">
    <property type="protein sequence ID" value="APZ93197.1"/>
    <property type="molecule type" value="Genomic_DNA"/>
</dbReference>
<dbReference type="Pfam" id="PF17963">
    <property type="entry name" value="Big_9"/>
    <property type="match status" value="1"/>
</dbReference>
<evidence type="ECO:0000313" key="2">
    <source>
        <dbReference type="Proteomes" id="UP000187735"/>
    </source>
</evidence>
<gene>
    <name evidence="1" type="ORF">Fuma_02814</name>
</gene>
<dbReference type="STRING" id="1891926.Fuma_02814"/>